<proteinExistence type="predicted"/>
<sequence length="67" mass="7335">MKLHTILMATFSLSAIAAPIANKDSTRERASPKPPLMDAGIDFDFVEKRASPKPPLMDAGIDFDFVE</sequence>
<evidence type="ECO:0000256" key="1">
    <source>
        <dbReference type="SAM" id="SignalP"/>
    </source>
</evidence>
<feature type="chain" id="PRO_5021188674" evidence="1">
    <location>
        <begin position="18"/>
        <end position="67"/>
    </location>
</feature>
<name>A0A4Z1HUP9_9HELO</name>
<evidence type="ECO:0000313" key="2">
    <source>
        <dbReference type="EMBL" id="TGO52725.1"/>
    </source>
</evidence>
<organism evidence="2 3">
    <name type="scientific">Botryotinia convoluta</name>
    <dbReference type="NCBI Taxonomy" id="54673"/>
    <lineage>
        <taxon>Eukaryota</taxon>
        <taxon>Fungi</taxon>
        <taxon>Dikarya</taxon>
        <taxon>Ascomycota</taxon>
        <taxon>Pezizomycotina</taxon>
        <taxon>Leotiomycetes</taxon>
        <taxon>Helotiales</taxon>
        <taxon>Sclerotiniaceae</taxon>
        <taxon>Botryotinia</taxon>
    </lineage>
</organism>
<evidence type="ECO:0000313" key="3">
    <source>
        <dbReference type="Proteomes" id="UP000297527"/>
    </source>
</evidence>
<keyword evidence="1" id="KW-0732">Signal</keyword>
<dbReference type="AlphaFoldDB" id="A0A4Z1HUP9"/>
<gene>
    <name evidence="2" type="ORF">BCON_0136g00200</name>
</gene>
<dbReference type="OrthoDB" id="3545327at2759"/>
<keyword evidence="3" id="KW-1185">Reference proteome</keyword>
<comment type="caution">
    <text evidence="2">The sequence shown here is derived from an EMBL/GenBank/DDBJ whole genome shotgun (WGS) entry which is preliminary data.</text>
</comment>
<reference evidence="2 3" key="1">
    <citation type="submission" date="2017-12" db="EMBL/GenBank/DDBJ databases">
        <title>Comparative genomics of Botrytis spp.</title>
        <authorList>
            <person name="Valero-Jimenez C.A."/>
            <person name="Tapia P."/>
            <person name="Veloso J."/>
            <person name="Silva-Moreno E."/>
            <person name="Staats M."/>
            <person name="Valdes J.H."/>
            <person name="Van Kan J.A.L."/>
        </authorList>
    </citation>
    <scope>NUCLEOTIDE SEQUENCE [LARGE SCALE GENOMIC DNA]</scope>
    <source>
        <strain evidence="2 3">MUCL11595</strain>
    </source>
</reference>
<feature type="signal peptide" evidence="1">
    <location>
        <begin position="1"/>
        <end position="17"/>
    </location>
</feature>
<dbReference type="Proteomes" id="UP000297527">
    <property type="component" value="Unassembled WGS sequence"/>
</dbReference>
<dbReference type="EMBL" id="PQXN01000136">
    <property type="protein sequence ID" value="TGO52725.1"/>
    <property type="molecule type" value="Genomic_DNA"/>
</dbReference>
<accession>A0A4Z1HUP9</accession>
<protein>
    <submittedName>
        <fullName evidence="2">Uncharacterized protein</fullName>
    </submittedName>
</protein>